<keyword evidence="2" id="KW-1185">Reference proteome</keyword>
<dbReference type="NCBIfam" id="TIGR03371">
    <property type="entry name" value="cellulose_yhjQ"/>
    <property type="match status" value="1"/>
</dbReference>
<dbReference type="InterPro" id="IPR050678">
    <property type="entry name" value="DNA_Partitioning_ATPase"/>
</dbReference>
<dbReference type="RefSeq" id="WP_094285407.1">
    <property type="nucleotide sequence ID" value="NZ_NOIG01000001.1"/>
</dbReference>
<dbReference type="EMBL" id="NOIG01000001">
    <property type="protein sequence ID" value="OYD52001.1"/>
    <property type="molecule type" value="Genomic_DNA"/>
</dbReference>
<proteinExistence type="predicted"/>
<dbReference type="OrthoDB" id="5288747at2"/>
<evidence type="ECO:0000313" key="2">
    <source>
        <dbReference type="Proteomes" id="UP000215441"/>
    </source>
</evidence>
<dbReference type="InterPro" id="IPR027417">
    <property type="entry name" value="P-loop_NTPase"/>
</dbReference>
<name>A0A235ESM5_9BURK</name>
<dbReference type="PANTHER" id="PTHR13696">
    <property type="entry name" value="P-LOOP CONTAINING NUCLEOSIDE TRIPHOSPHATE HYDROLASE"/>
    <property type="match status" value="1"/>
</dbReference>
<organism evidence="1 2">
    <name type="scientific">Acidovorax kalamii</name>
    <dbReference type="NCBI Taxonomy" id="2004485"/>
    <lineage>
        <taxon>Bacteria</taxon>
        <taxon>Pseudomonadati</taxon>
        <taxon>Pseudomonadota</taxon>
        <taxon>Betaproteobacteria</taxon>
        <taxon>Burkholderiales</taxon>
        <taxon>Comamonadaceae</taxon>
        <taxon>Acidovorax</taxon>
    </lineage>
</organism>
<evidence type="ECO:0000313" key="1">
    <source>
        <dbReference type="EMBL" id="OYD52001.1"/>
    </source>
</evidence>
<dbReference type="Pfam" id="PF06564">
    <property type="entry name" value="CBP_BcsQ"/>
    <property type="match status" value="1"/>
</dbReference>
<dbReference type="SUPFAM" id="SSF52540">
    <property type="entry name" value="P-loop containing nucleoside triphosphate hydrolases"/>
    <property type="match status" value="1"/>
</dbReference>
<accession>A0A235ESM5</accession>
<reference evidence="1 2" key="1">
    <citation type="submission" date="2017-07" db="EMBL/GenBank/DDBJ databases">
        <title>Acidovorax KNDSW TSA 6 genome sequence and assembly.</title>
        <authorList>
            <person name="Mayilraj S."/>
        </authorList>
    </citation>
    <scope>NUCLEOTIDE SEQUENCE [LARGE SCALE GENOMIC DNA]</scope>
    <source>
        <strain evidence="1 2">KNDSW-TSA6</strain>
    </source>
</reference>
<comment type="caution">
    <text evidence="1">The sequence shown here is derived from an EMBL/GenBank/DDBJ whole genome shotgun (WGS) entry which is preliminary data.</text>
</comment>
<dbReference type="PANTHER" id="PTHR13696:SF99">
    <property type="entry name" value="COBYRINIC ACID AC-DIAMIDE SYNTHASE"/>
    <property type="match status" value="1"/>
</dbReference>
<dbReference type="Gene3D" id="3.40.50.300">
    <property type="entry name" value="P-loop containing nucleotide triphosphate hydrolases"/>
    <property type="match status" value="1"/>
</dbReference>
<gene>
    <name evidence="1" type="primary">yhjQ</name>
    <name evidence="1" type="ORF">CBY09_00425</name>
</gene>
<dbReference type="InterPro" id="IPR017746">
    <property type="entry name" value="Cellulose_synthase_operon_BcsQ"/>
</dbReference>
<protein>
    <submittedName>
        <fullName evidence="1">Cellulose synthase operon protein YhjQ</fullName>
    </submittedName>
</protein>
<dbReference type="Proteomes" id="UP000215441">
    <property type="component" value="Unassembled WGS sequence"/>
</dbReference>
<dbReference type="CDD" id="cd02042">
    <property type="entry name" value="ParAB_family"/>
    <property type="match status" value="1"/>
</dbReference>
<sequence length="262" mass="28094">MRVIAVVSPLGGVGRTTLTAHLATLLARQGQRSLAVELCAQNLLGRHLGMHEASTTGWARAAADGQWWAENGFDNSDGVRVLPFGAASLETISTLHQLLQAQPRWLQDQIELLDIPSDCTVLLDTPLWPSPWAQSALHCADTVLVALEASARACAALSSVQTLLRSAAAAPSEQGVLVTRFDPRRVSHREALQTLREQWGERLIPYTLHEDENIARALARAMCVGSLAPQAQSAHDLQGVCNWLVGQRAAPASMLVSGAALP</sequence>
<dbReference type="AlphaFoldDB" id="A0A235ESM5"/>